<organism evidence="1 2">
    <name type="scientific">[Clostridium] asparagiforme DSM 15981</name>
    <dbReference type="NCBI Taxonomy" id="518636"/>
    <lineage>
        <taxon>Bacteria</taxon>
        <taxon>Bacillati</taxon>
        <taxon>Bacillota</taxon>
        <taxon>Clostridia</taxon>
        <taxon>Lachnospirales</taxon>
        <taxon>Lachnospiraceae</taxon>
        <taxon>Enterocloster</taxon>
    </lineage>
</organism>
<protein>
    <submittedName>
        <fullName evidence="1">Uncharacterized protein</fullName>
    </submittedName>
</protein>
<dbReference type="Proteomes" id="UP000004756">
    <property type="component" value="Unassembled WGS sequence"/>
</dbReference>
<dbReference type="HOGENOM" id="CLU_2971181_0_0_9"/>
<dbReference type="AlphaFoldDB" id="C0CYN7"/>
<gene>
    <name evidence="1" type="ORF">CLOSTASPAR_02114</name>
</gene>
<proteinExistence type="predicted"/>
<evidence type="ECO:0000313" key="1">
    <source>
        <dbReference type="EMBL" id="EEG55812.1"/>
    </source>
</evidence>
<accession>C0CYN7</accession>
<sequence length="58" mass="6839">MLKNILLLNINQPSYIVINFNRNGKSFFIFLLFSLFHTFIHGKSRYSCQILHFGITAF</sequence>
<keyword evidence="2" id="KW-1185">Reference proteome</keyword>
<evidence type="ECO:0000313" key="2">
    <source>
        <dbReference type="Proteomes" id="UP000004756"/>
    </source>
</evidence>
<reference evidence="1 2" key="2">
    <citation type="submission" date="2009-02" db="EMBL/GenBank/DDBJ databases">
        <title>Draft genome sequence of Clostridium asparagiforme (DSM 15981).</title>
        <authorList>
            <person name="Sudarsanam P."/>
            <person name="Ley R."/>
            <person name="Guruge J."/>
            <person name="Turnbaugh P.J."/>
            <person name="Mahowald M."/>
            <person name="Liep D."/>
            <person name="Gordon J."/>
        </authorList>
    </citation>
    <scope>NUCLEOTIDE SEQUENCE [LARGE SCALE GENOMIC DNA]</scope>
    <source>
        <strain evidence="1 2">DSM 15981</strain>
    </source>
</reference>
<dbReference type="EMBL" id="ACCJ01000119">
    <property type="protein sequence ID" value="EEG55812.1"/>
    <property type="molecule type" value="Genomic_DNA"/>
</dbReference>
<reference evidence="1 2" key="1">
    <citation type="submission" date="2009-01" db="EMBL/GenBank/DDBJ databases">
        <authorList>
            <person name="Fulton L."/>
            <person name="Clifton S."/>
            <person name="Fulton B."/>
            <person name="Xu J."/>
            <person name="Minx P."/>
            <person name="Pepin K.H."/>
            <person name="Johnson M."/>
            <person name="Bhonagiri V."/>
            <person name="Nash W.E."/>
            <person name="Mardis E.R."/>
            <person name="Wilson R.K."/>
        </authorList>
    </citation>
    <scope>NUCLEOTIDE SEQUENCE [LARGE SCALE GENOMIC DNA]</scope>
    <source>
        <strain evidence="1 2">DSM 15981</strain>
    </source>
</reference>
<name>C0CYN7_9FIRM</name>
<comment type="caution">
    <text evidence="1">The sequence shown here is derived from an EMBL/GenBank/DDBJ whole genome shotgun (WGS) entry which is preliminary data.</text>
</comment>